<name>A0A222G6C5_9GAMM</name>
<evidence type="ECO:0000259" key="1">
    <source>
        <dbReference type="PROSITE" id="PS51094"/>
    </source>
</evidence>
<sequence length="150" mass="16683">MKLQDILSPDCTICAAPGSSKKRILEYLSSLAADKLADHDTFQLLESLVKRERMGSTGIGNGIAIPHGRLENATQPIAVVITTEEAIDFDAIDHRPVDIFIALFVPEEECQNHLSTLQSIAKIFRNKQFCKQVRKCESNQALYQLIQQAS</sequence>
<keyword evidence="3" id="KW-1185">Reference proteome</keyword>
<reference evidence="2 3" key="1">
    <citation type="submission" date="2017-08" db="EMBL/GenBank/DDBJ databases">
        <title>Complete genome of Colwellia sp. NB097-1, a psychrophile bacterium ioslated from Bering Sea.</title>
        <authorList>
            <person name="Chen X."/>
        </authorList>
    </citation>
    <scope>NUCLEOTIDE SEQUENCE [LARGE SCALE GENOMIC DNA]</scope>
    <source>
        <strain evidence="2 3">NB097-1</strain>
    </source>
</reference>
<dbReference type="EMBL" id="CP020465">
    <property type="protein sequence ID" value="ASP47458.1"/>
    <property type="molecule type" value="Genomic_DNA"/>
</dbReference>
<dbReference type="Gene3D" id="3.40.930.10">
    <property type="entry name" value="Mannitol-specific EII, Chain A"/>
    <property type="match status" value="1"/>
</dbReference>
<dbReference type="OrthoDB" id="95460at2"/>
<dbReference type="SUPFAM" id="SSF55804">
    <property type="entry name" value="Phoshotransferase/anion transport protein"/>
    <property type="match status" value="1"/>
</dbReference>
<dbReference type="PROSITE" id="PS00372">
    <property type="entry name" value="PTS_EIIA_TYPE_2_HIS"/>
    <property type="match status" value="1"/>
</dbReference>
<dbReference type="InterPro" id="IPR006320">
    <property type="entry name" value="PTS_Nitro_regul"/>
</dbReference>
<dbReference type="InterPro" id="IPR016152">
    <property type="entry name" value="PTrfase/Anion_transptr"/>
</dbReference>
<dbReference type="GO" id="GO:0008982">
    <property type="term" value="F:protein-N(PI)-phosphohistidine-sugar phosphotransferase activity"/>
    <property type="evidence" value="ECO:0007669"/>
    <property type="project" value="InterPro"/>
</dbReference>
<dbReference type="PANTHER" id="PTHR47738">
    <property type="entry name" value="PTS SYSTEM FRUCTOSE-LIKE EIIA COMPONENT-RELATED"/>
    <property type="match status" value="1"/>
</dbReference>
<proteinExistence type="predicted"/>
<dbReference type="PROSITE" id="PS51094">
    <property type="entry name" value="PTS_EIIA_TYPE_2"/>
    <property type="match status" value="1"/>
</dbReference>
<dbReference type="GO" id="GO:0009401">
    <property type="term" value="P:phosphoenolpyruvate-dependent sugar phosphotransferase system"/>
    <property type="evidence" value="ECO:0007669"/>
    <property type="project" value="InterPro"/>
</dbReference>
<dbReference type="Proteomes" id="UP000202259">
    <property type="component" value="Chromosome"/>
</dbReference>
<organism evidence="2 3">
    <name type="scientific">Cognaticolwellia beringensis</name>
    <dbReference type="NCBI Taxonomy" id="1967665"/>
    <lineage>
        <taxon>Bacteria</taxon>
        <taxon>Pseudomonadati</taxon>
        <taxon>Pseudomonadota</taxon>
        <taxon>Gammaproteobacteria</taxon>
        <taxon>Alteromonadales</taxon>
        <taxon>Colwelliaceae</taxon>
        <taxon>Cognaticolwellia</taxon>
    </lineage>
</organism>
<feature type="domain" description="PTS EIIA type-2" evidence="1">
    <location>
        <begin position="5"/>
        <end position="149"/>
    </location>
</feature>
<dbReference type="Pfam" id="PF00359">
    <property type="entry name" value="PTS_EIIA_2"/>
    <property type="match status" value="1"/>
</dbReference>
<dbReference type="PANTHER" id="PTHR47738:SF1">
    <property type="entry name" value="NITROGEN REGULATORY PROTEIN"/>
    <property type="match status" value="1"/>
</dbReference>
<protein>
    <submittedName>
        <fullName evidence="2">PTS IIA-like nitrogen-regulatory protein PtsN</fullName>
    </submittedName>
</protein>
<dbReference type="KEGG" id="cber:B5D82_06615"/>
<dbReference type="InterPro" id="IPR002178">
    <property type="entry name" value="PTS_EIIA_type-2_dom"/>
</dbReference>
<evidence type="ECO:0000313" key="2">
    <source>
        <dbReference type="EMBL" id="ASP47458.1"/>
    </source>
</evidence>
<dbReference type="NCBIfam" id="TIGR01419">
    <property type="entry name" value="nitro_reg_IIA"/>
    <property type="match status" value="1"/>
</dbReference>
<dbReference type="AlphaFoldDB" id="A0A222G6C5"/>
<dbReference type="InterPro" id="IPR051541">
    <property type="entry name" value="PTS_SugarTrans_NitroReg"/>
</dbReference>
<accession>A0A222G6C5</accession>
<gene>
    <name evidence="2" type="primary">ptsN</name>
    <name evidence="2" type="ORF">B5D82_06615</name>
</gene>
<dbReference type="RefSeq" id="WP_081150112.1">
    <property type="nucleotide sequence ID" value="NZ_CP020465.1"/>
</dbReference>
<dbReference type="GO" id="GO:0030295">
    <property type="term" value="F:protein kinase activator activity"/>
    <property type="evidence" value="ECO:0007669"/>
    <property type="project" value="TreeGrafter"/>
</dbReference>
<dbReference type="CDD" id="cd00211">
    <property type="entry name" value="PTS_IIA_fru"/>
    <property type="match status" value="1"/>
</dbReference>
<evidence type="ECO:0000313" key="3">
    <source>
        <dbReference type="Proteomes" id="UP000202259"/>
    </source>
</evidence>